<protein>
    <recommendedName>
        <fullName evidence="3">Sulfotransferase</fullName>
        <ecNumber evidence="3">2.8.2.-</ecNumber>
    </recommendedName>
</protein>
<dbReference type="Pfam" id="PF00685">
    <property type="entry name" value="Sulfotransfer_1"/>
    <property type="match status" value="1"/>
</dbReference>
<dbReference type="KEGG" id="xtr:394949"/>
<dbReference type="AGR" id="Xenbase:XB-GENE-5735978"/>
<reference evidence="8" key="5">
    <citation type="submission" date="2025-04" db="UniProtKB">
        <authorList>
            <consortium name="RefSeq"/>
        </authorList>
    </citation>
    <scope>IDENTIFICATION</scope>
</reference>
<dbReference type="GO" id="GO:0051923">
    <property type="term" value="P:sulfation"/>
    <property type="evidence" value="ECO:0000318"/>
    <property type="project" value="GO_Central"/>
</dbReference>
<dbReference type="Xenbase" id="XB-GENE-5735978">
    <property type="gene designation" value="sult6b1.4"/>
</dbReference>
<dbReference type="AlphaFoldDB" id="F7A3C3"/>
<dbReference type="SUPFAM" id="SSF52540">
    <property type="entry name" value="P-loop containing nucleoside triphosphate hydrolases"/>
    <property type="match status" value="1"/>
</dbReference>
<dbReference type="PANTHER" id="PTHR11783">
    <property type="entry name" value="SULFOTRANSFERASE SULT"/>
    <property type="match status" value="1"/>
</dbReference>
<feature type="domain" description="Sulfotransferase" evidence="4">
    <location>
        <begin position="60"/>
        <end position="292"/>
    </location>
</feature>
<reference evidence="6" key="4">
    <citation type="submission" date="2011-06" db="UniProtKB">
        <authorList>
            <consortium name="Ensembl"/>
        </authorList>
    </citation>
    <scope>IDENTIFICATION</scope>
</reference>
<dbReference type="Bgee" id="ENSXETG00000030952">
    <property type="expression patterns" value="Expressed in liver and 5 other cell types or tissues"/>
</dbReference>
<evidence type="ECO:0000256" key="1">
    <source>
        <dbReference type="ARBA" id="ARBA00005771"/>
    </source>
</evidence>
<gene>
    <name evidence="8 9" type="primary">sult6b1.4</name>
    <name evidence="5" type="synonym">MGC75664</name>
    <name evidence="8" type="synonym">sult6b1</name>
    <name evidence="6" type="synonym">sult6b1.6</name>
</gene>
<sequence length="305" mass="35270">MSKEEQIGKQIGKQIKKFMEDCAEVPQDKKLIDFNRVLYPSVLCSEETFKALESFEAREDDLMLVSYPKCGTNWSVNLLNDIVKAVCNKDPSPIIPILEFGAPDKFEKLNQEPSPRVLATHLHYDNIPQRFFDKKLKMMVVFRNPKDTAVSYFHFYNNNPVLPKYSSWDTFFEDFMSGNVCWGSYFDHALAWNKHIDDEGVLIMTFEEMKEDLKAAVKKISKFFGLSLNEEQTQEVAGKGTFTAMKEKMTETRKDFAKIFLRKGEVGDWKNHFSEAQSQEIDAKFEACLAGTKLGEMLKYNVYCK</sequence>
<proteinExistence type="evidence at transcript level"/>
<dbReference type="RefSeq" id="NP_989324.1">
    <property type="nucleotide sequence ID" value="NM_203993.1"/>
</dbReference>
<dbReference type="GeneID" id="394949"/>
<dbReference type="EC" id="2.8.2.-" evidence="3"/>
<dbReference type="CTD" id="394949"/>
<evidence type="ECO:0000313" key="6">
    <source>
        <dbReference type="Ensembl" id="ENSXETP00000017278"/>
    </source>
</evidence>
<evidence type="ECO:0000313" key="7">
    <source>
        <dbReference type="Proteomes" id="UP000008143"/>
    </source>
</evidence>
<reference evidence="8" key="1">
    <citation type="journal article" date="2002" name="Dev. Dyn.">
        <title>Genetic and genomic tools for Xenopus research: The NIH Xenopus initiative.</title>
        <authorList>
            <person name="Klein S.L."/>
            <person name="Strausberg R.L."/>
            <person name="Wagner L."/>
            <person name="Pontius J."/>
            <person name="Clifton S.W."/>
            <person name="Richardson P."/>
        </authorList>
    </citation>
    <scope>NUCLEOTIDE SEQUENCE</scope>
</reference>
<evidence type="ECO:0000313" key="8">
    <source>
        <dbReference type="RefSeq" id="NP_989324.1"/>
    </source>
</evidence>
<dbReference type="Gene3D" id="3.40.50.300">
    <property type="entry name" value="P-loop containing nucleotide triphosphate hydrolases"/>
    <property type="match status" value="1"/>
</dbReference>
<evidence type="ECO:0000259" key="4">
    <source>
        <dbReference type="Pfam" id="PF00685"/>
    </source>
</evidence>
<dbReference type="STRING" id="8364.ENSXETP00000032217"/>
<dbReference type="InterPro" id="IPR000863">
    <property type="entry name" value="Sulfotransferase_dom"/>
</dbReference>
<dbReference type="GeneTree" id="ENSGT00940000159084"/>
<accession>F7A3C3</accession>
<dbReference type="Ensembl" id="ENSXETT00000017278">
    <property type="protein sequence ID" value="ENSXETP00000017278"/>
    <property type="gene ID" value="ENSXETG00000030952"/>
</dbReference>
<dbReference type="OMA" id="WDKHMDD"/>
<dbReference type="EMBL" id="BC064180">
    <property type="protein sequence ID" value="AAH64180.1"/>
    <property type="molecule type" value="mRNA"/>
</dbReference>
<reference evidence="6" key="3">
    <citation type="journal article" date="2010" name="Science">
        <title>The genome of the Western clawed frog Xenopus tropicalis.</title>
        <authorList>
            <person name="Hellsten U."/>
            <person name="Harland R.M."/>
            <person name="Gilchrist M.J."/>
            <person name="Hendrix D."/>
            <person name="Jurka J."/>
            <person name="Kapitonov V."/>
            <person name="Ovcharenko I."/>
            <person name="Putnam N.H."/>
            <person name="Shu S."/>
            <person name="Taher L."/>
            <person name="Blitz I.L."/>
            <person name="Blumberg B."/>
            <person name="Dichmann D.S."/>
            <person name="Dubchak I."/>
            <person name="Amaya E."/>
            <person name="Detter J.C."/>
            <person name="Fletcher R."/>
            <person name="Gerhard D.S."/>
            <person name="Goodstein D."/>
            <person name="Graves T."/>
            <person name="Grigoriev I.V."/>
            <person name="Grimwood J."/>
            <person name="Kawashima T."/>
            <person name="Lindquist E."/>
            <person name="Lucas S.M."/>
            <person name="Mead P.E."/>
            <person name="Mitros T."/>
            <person name="Ogino H."/>
            <person name="Ohta Y."/>
            <person name="Poliakov A.V."/>
            <person name="Pollet N."/>
            <person name="Robert J."/>
            <person name="Salamov A."/>
            <person name="Sater A.K."/>
            <person name="Schmutz J."/>
            <person name="Terry A."/>
            <person name="Vize P.D."/>
            <person name="Warren W.C."/>
            <person name="Wells D."/>
            <person name="Wills A."/>
            <person name="Wilson R.K."/>
            <person name="Zimmerman L.B."/>
            <person name="Zorn A.M."/>
            <person name="Grainger R."/>
            <person name="Grammer T."/>
            <person name="Khokha M.K."/>
            <person name="Richardson P.M."/>
            <person name="Rokhsar D.S."/>
        </authorList>
    </citation>
    <scope>NUCLEOTIDE SEQUENCE [LARGE SCALE GENOMIC DNA]</scope>
    <source>
        <strain evidence="6">Nigerian</strain>
    </source>
</reference>
<dbReference type="HOGENOM" id="CLU_027239_1_2_1"/>
<dbReference type="GO" id="GO:0005737">
    <property type="term" value="C:cytoplasm"/>
    <property type="evidence" value="ECO:0000318"/>
    <property type="project" value="GO_Central"/>
</dbReference>
<dbReference type="GO" id="GO:0008146">
    <property type="term" value="F:sulfotransferase activity"/>
    <property type="evidence" value="ECO:0000318"/>
    <property type="project" value="GO_Central"/>
</dbReference>
<dbReference type="DNASU" id="394949"/>
<evidence type="ECO:0000313" key="9">
    <source>
        <dbReference type="Xenbase" id="XB-GENE-5735978"/>
    </source>
</evidence>
<keyword evidence="7" id="KW-1185">Reference proteome</keyword>
<reference evidence="5" key="2">
    <citation type="submission" date="2003-12" db="EMBL/GenBank/DDBJ databases">
        <authorList>
            <consortium name="NIH - Xenopus Gene Collection (XGC) project"/>
        </authorList>
    </citation>
    <scope>NUCLEOTIDE SEQUENCE [LARGE SCALE MRNA]</scope>
    <source>
        <tissue evidence="5">Embryo</tissue>
    </source>
</reference>
<name>F7A3C3_XENTR</name>
<dbReference type="Proteomes" id="UP000008143">
    <property type="component" value="Chromosome 5"/>
</dbReference>
<dbReference type="OrthoDB" id="205623at2759"/>
<dbReference type="InterPro" id="IPR027417">
    <property type="entry name" value="P-loop_NTPase"/>
</dbReference>
<evidence type="ECO:0000256" key="3">
    <source>
        <dbReference type="RuleBase" id="RU361155"/>
    </source>
</evidence>
<evidence type="ECO:0000313" key="5">
    <source>
        <dbReference type="EMBL" id="AAH64180.1"/>
    </source>
</evidence>
<comment type="similarity">
    <text evidence="1 3">Belongs to the sulfotransferase 1 family.</text>
</comment>
<organism evidence="6">
    <name type="scientific">Xenopus tropicalis</name>
    <name type="common">Western clawed frog</name>
    <name type="synonym">Silurana tropicalis</name>
    <dbReference type="NCBI Taxonomy" id="8364"/>
    <lineage>
        <taxon>Eukaryota</taxon>
        <taxon>Metazoa</taxon>
        <taxon>Chordata</taxon>
        <taxon>Craniata</taxon>
        <taxon>Vertebrata</taxon>
        <taxon>Euteleostomi</taxon>
        <taxon>Amphibia</taxon>
        <taxon>Batrachia</taxon>
        <taxon>Anura</taxon>
        <taxon>Pipoidea</taxon>
        <taxon>Pipidae</taxon>
        <taxon>Xenopodinae</taxon>
        <taxon>Xenopus</taxon>
        <taxon>Silurana</taxon>
    </lineage>
</organism>
<keyword evidence="2 3" id="KW-0808">Transferase</keyword>
<evidence type="ECO:0000256" key="2">
    <source>
        <dbReference type="ARBA" id="ARBA00022679"/>
    </source>
</evidence>
<accession>Q6P353</accession>